<proteinExistence type="predicted"/>
<dbReference type="PANTHER" id="PTHR43708:SF4">
    <property type="entry name" value="OXIDOREDUCTASE YCEM-RELATED"/>
    <property type="match status" value="1"/>
</dbReference>
<gene>
    <name evidence="2" type="ORF">AYR53_01810</name>
</gene>
<dbReference type="Proteomes" id="UP000078582">
    <property type="component" value="Chromosome"/>
</dbReference>
<evidence type="ECO:0000313" key="2">
    <source>
        <dbReference type="EMBL" id="ANK61606.1"/>
    </source>
</evidence>
<name>A0A192H0Y1_9LACO</name>
<dbReference type="Pfam" id="PF01408">
    <property type="entry name" value="GFO_IDH_MocA"/>
    <property type="match status" value="1"/>
</dbReference>
<dbReference type="OrthoDB" id="9815825at2"/>
<organism evidence="2 3">
    <name type="scientific">Loigolactobacillus backii</name>
    <dbReference type="NCBI Taxonomy" id="375175"/>
    <lineage>
        <taxon>Bacteria</taxon>
        <taxon>Bacillati</taxon>
        <taxon>Bacillota</taxon>
        <taxon>Bacilli</taxon>
        <taxon>Lactobacillales</taxon>
        <taxon>Lactobacillaceae</taxon>
        <taxon>Loigolactobacillus</taxon>
    </lineage>
</organism>
<keyword evidence="3" id="KW-1185">Reference proteome</keyword>
<evidence type="ECO:0000313" key="3">
    <source>
        <dbReference type="Proteomes" id="UP000078582"/>
    </source>
</evidence>
<dbReference type="SUPFAM" id="SSF51735">
    <property type="entry name" value="NAD(P)-binding Rossmann-fold domains"/>
    <property type="match status" value="1"/>
</dbReference>
<dbReference type="AlphaFoldDB" id="A0A192H0Y1"/>
<dbReference type="InterPro" id="IPR000683">
    <property type="entry name" value="Gfo/Idh/MocA-like_OxRdtase_N"/>
</dbReference>
<dbReference type="RefSeq" id="WP_068279667.1">
    <property type="nucleotide sequence ID" value="NZ_CP014873.1"/>
</dbReference>
<dbReference type="Gene3D" id="3.40.50.720">
    <property type="entry name" value="NAD(P)-binding Rossmann-like Domain"/>
    <property type="match status" value="1"/>
</dbReference>
<accession>A0A192H0Y1</accession>
<dbReference type="PANTHER" id="PTHR43708">
    <property type="entry name" value="CONSERVED EXPRESSED OXIDOREDUCTASE (EUROFUNG)"/>
    <property type="match status" value="1"/>
</dbReference>
<protein>
    <recommendedName>
        <fullName evidence="1">Gfo/Idh/MocA-like oxidoreductase N-terminal domain-containing protein</fullName>
    </recommendedName>
</protein>
<sequence length="81" mass="9166">MLKIGVIGLGNIAQKAYLPVMAGMQDQVEWILCTRNNEKLQYLQQRYGFKKVVHSVTDLLELAPTAVFIHTPTETHAQLIE</sequence>
<dbReference type="STRING" id="375175.AYR53_01810"/>
<dbReference type="InterPro" id="IPR051317">
    <property type="entry name" value="Gfo/Idh/MocA_oxidoreduct"/>
</dbReference>
<dbReference type="InterPro" id="IPR036291">
    <property type="entry name" value="NAD(P)-bd_dom_sf"/>
</dbReference>
<evidence type="ECO:0000259" key="1">
    <source>
        <dbReference type="Pfam" id="PF01408"/>
    </source>
</evidence>
<dbReference type="GO" id="GO:0000166">
    <property type="term" value="F:nucleotide binding"/>
    <property type="evidence" value="ECO:0007669"/>
    <property type="project" value="InterPro"/>
</dbReference>
<feature type="domain" description="Gfo/Idh/MocA-like oxidoreductase N-terminal" evidence="1">
    <location>
        <begin position="2"/>
        <end position="80"/>
    </location>
</feature>
<reference evidence="2 3" key="1">
    <citation type="submission" date="2016-03" db="EMBL/GenBank/DDBJ databases">
        <title>Pediococcus and Lactobacillus from brewery environment - whole genome sequencing and assembly.</title>
        <authorList>
            <person name="Behr J."/>
            <person name="Geissler A.J."/>
            <person name="Vogel R.F."/>
        </authorList>
    </citation>
    <scope>NUCLEOTIDE SEQUENCE [LARGE SCALE GENOMIC DNA]</scope>
    <source>
        <strain evidence="2 3">TMW 1.1989</strain>
    </source>
</reference>
<dbReference type="EMBL" id="CP014873">
    <property type="protein sequence ID" value="ANK61606.1"/>
    <property type="molecule type" value="Genomic_DNA"/>
</dbReference>
<dbReference type="GeneID" id="42980971"/>